<dbReference type="Proteomes" id="UP000078356">
    <property type="component" value="Unassembled WGS sequence"/>
</dbReference>
<comment type="caution">
    <text evidence="3">The sequence shown here is derived from an EMBL/GenBank/DDBJ whole genome shotgun (WGS) entry which is preliminary data.</text>
</comment>
<proteinExistence type="predicted"/>
<feature type="domain" description="Mu-like prophage FluMu N-terminal" evidence="2">
    <location>
        <begin position="8"/>
        <end position="48"/>
    </location>
</feature>
<dbReference type="OrthoDB" id="3035975at2"/>
<feature type="compositionally biased region" description="Low complexity" evidence="1">
    <location>
        <begin position="166"/>
        <end position="198"/>
    </location>
</feature>
<feature type="region of interest" description="Disordered" evidence="1">
    <location>
        <begin position="162"/>
        <end position="228"/>
    </location>
</feature>
<gene>
    <name evidence="3" type="ORF">A4V15_14145</name>
</gene>
<organism evidence="3 4">
    <name type="scientific">Pseudomonas oryzihabitans</name>
    <dbReference type="NCBI Taxonomy" id="47885"/>
    <lineage>
        <taxon>Bacteria</taxon>
        <taxon>Pseudomonadati</taxon>
        <taxon>Pseudomonadota</taxon>
        <taxon>Gammaproteobacteria</taxon>
        <taxon>Pseudomonadales</taxon>
        <taxon>Pseudomonadaceae</taxon>
        <taxon>Pseudomonas</taxon>
    </lineage>
</organism>
<dbReference type="SUPFAM" id="SSF160059">
    <property type="entry name" value="PriA/YqbF domain"/>
    <property type="match status" value="1"/>
</dbReference>
<name>A0A178LJX3_9PSED</name>
<sequence length="228" mass="23879">MNGITITAKIDGFRRGGIAHSAAATHYPEGYFSEAQLEVFRQEPQLVVVEGTPDELSMIVADQQHELLSNMVDSLNGRLVVSEELVETLTGRLADSEDVVQALLQCLTEVSAKYVAIPELILLDLQSLERADPAQEGVLCLKEEDVLGLLKRFTLAHPLTLEHGNAGTTTPGAAAGTSETAADSAAAASIPQAPAAEALPVTDQKAAGGKPARGKASKDAAKQEGDNA</sequence>
<accession>A0A178LJX3</accession>
<dbReference type="InterPro" id="IPR041227">
    <property type="entry name" value="FluMu_N"/>
</dbReference>
<evidence type="ECO:0000259" key="2">
    <source>
        <dbReference type="Pfam" id="PF17891"/>
    </source>
</evidence>
<evidence type="ECO:0000313" key="3">
    <source>
        <dbReference type="EMBL" id="OAN31144.1"/>
    </source>
</evidence>
<dbReference type="EMBL" id="LWCR01000006">
    <property type="protein sequence ID" value="OAN31144.1"/>
    <property type="molecule type" value="Genomic_DNA"/>
</dbReference>
<dbReference type="Pfam" id="PF17891">
    <property type="entry name" value="FluMu_N"/>
    <property type="match status" value="1"/>
</dbReference>
<dbReference type="RefSeq" id="WP_064307279.1">
    <property type="nucleotide sequence ID" value="NZ_LWCR01000006.1"/>
</dbReference>
<dbReference type="AlphaFoldDB" id="A0A178LJX3"/>
<evidence type="ECO:0000256" key="1">
    <source>
        <dbReference type="SAM" id="MobiDB-lite"/>
    </source>
</evidence>
<reference evidence="3 4" key="1">
    <citation type="submission" date="2016-04" db="EMBL/GenBank/DDBJ databases">
        <title>Draft Genome Sequences of Staphylococcus capitis Strain H36, S. capitis Strain H65, S. cohnii Strain H62, S. hominis Strain H69, Mycobacterium iranicum Strain H39, Plantibacter sp. Strain H53, Pseudomonas oryzihabitans Strain H72, and Microbacterium sp. Strain H83, isolated from residential settings.</title>
        <authorList>
            <person name="Lymperopoulou D."/>
            <person name="Adams R.I."/>
            <person name="Lindow S."/>
            <person name="Coil D.A."/>
            <person name="Jospin G."/>
            <person name="Eisen J.A."/>
        </authorList>
    </citation>
    <scope>NUCLEOTIDE SEQUENCE [LARGE SCALE GENOMIC DNA]</scope>
    <source>
        <strain evidence="3 4">H72</strain>
    </source>
</reference>
<feature type="compositionally biased region" description="Basic and acidic residues" evidence="1">
    <location>
        <begin position="216"/>
        <end position="228"/>
    </location>
</feature>
<evidence type="ECO:0000313" key="4">
    <source>
        <dbReference type="Proteomes" id="UP000078356"/>
    </source>
</evidence>
<protein>
    <recommendedName>
        <fullName evidence="2">Mu-like prophage FluMu N-terminal domain-containing protein</fullName>
    </recommendedName>
</protein>